<keyword evidence="4" id="KW-0274">FAD</keyword>
<dbReference type="InterPro" id="IPR000172">
    <property type="entry name" value="GMC_OxRdtase_N"/>
</dbReference>
<proteinExistence type="inferred from homology"/>
<dbReference type="InterPro" id="IPR036188">
    <property type="entry name" value="FAD/NAD-bd_sf"/>
</dbReference>
<evidence type="ECO:0000256" key="4">
    <source>
        <dbReference type="ARBA" id="ARBA00022827"/>
    </source>
</evidence>
<accession>A0ABU3BLV9</accession>
<dbReference type="Pfam" id="PF05199">
    <property type="entry name" value="GMC_oxred_C"/>
    <property type="match status" value="1"/>
</dbReference>
<feature type="domain" description="Glucose-methanol-choline oxidoreductase C-terminal" evidence="7">
    <location>
        <begin position="456"/>
        <end position="572"/>
    </location>
</feature>
<dbReference type="EMBL" id="JAVRHT010000001">
    <property type="protein sequence ID" value="MDT0630256.1"/>
    <property type="molecule type" value="Genomic_DNA"/>
</dbReference>
<dbReference type="RefSeq" id="WP_311661241.1">
    <property type="nucleotide sequence ID" value="NZ_JAVRHT010000001.1"/>
</dbReference>
<dbReference type="Pfam" id="PF00732">
    <property type="entry name" value="GMC_oxred_N"/>
    <property type="match status" value="1"/>
</dbReference>
<dbReference type="Proteomes" id="UP001267426">
    <property type="component" value="Unassembled WGS sequence"/>
</dbReference>
<dbReference type="InterPro" id="IPR007867">
    <property type="entry name" value="GMC_OxRtase_C"/>
</dbReference>
<reference evidence="8 9" key="1">
    <citation type="submission" date="2023-09" db="EMBL/GenBank/DDBJ databases">
        <authorList>
            <person name="Rey-Velasco X."/>
        </authorList>
    </citation>
    <scope>NUCLEOTIDE SEQUENCE [LARGE SCALE GENOMIC DNA]</scope>
    <source>
        <strain evidence="8 9">F394</strain>
    </source>
</reference>
<evidence type="ECO:0000313" key="8">
    <source>
        <dbReference type="EMBL" id="MDT0630256.1"/>
    </source>
</evidence>
<feature type="domain" description="Glucose-methanol-choline oxidoreductase N-terminal" evidence="6">
    <location>
        <begin position="129"/>
        <end position="339"/>
    </location>
</feature>
<dbReference type="InterPro" id="IPR051473">
    <property type="entry name" value="P2Ox-like"/>
</dbReference>
<comment type="caution">
    <text evidence="8">The sequence shown here is derived from an EMBL/GenBank/DDBJ whole genome shotgun (WGS) entry which is preliminary data.</text>
</comment>
<evidence type="ECO:0000313" key="9">
    <source>
        <dbReference type="Proteomes" id="UP001267426"/>
    </source>
</evidence>
<dbReference type="SUPFAM" id="SSF54373">
    <property type="entry name" value="FAD-linked reductases, C-terminal domain"/>
    <property type="match status" value="1"/>
</dbReference>
<dbReference type="PANTHER" id="PTHR42784:SF1">
    <property type="entry name" value="PYRANOSE 2-OXIDASE"/>
    <property type="match status" value="1"/>
</dbReference>
<comment type="cofactor">
    <cofactor evidence="1">
        <name>FAD</name>
        <dbReference type="ChEBI" id="CHEBI:57692"/>
    </cofactor>
</comment>
<evidence type="ECO:0000256" key="3">
    <source>
        <dbReference type="ARBA" id="ARBA00022630"/>
    </source>
</evidence>
<evidence type="ECO:0000256" key="5">
    <source>
        <dbReference type="ARBA" id="ARBA00023002"/>
    </source>
</evidence>
<keyword evidence="5" id="KW-0560">Oxidoreductase</keyword>
<evidence type="ECO:0000256" key="1">
    <source>
        <dbReference type="ARBA" id="ARBA00001974"/>
    </source>
</evidence>
<evidence type="ECO:0000259" key="6">
    <source>
        <dbReference type="Pfam" id="PF00732"/>
    </source>
</evidence>
<dbReference type="SUPFAM" id="SSF51905">
    <property type="entry name" value="FAD/NAD(P)-binding domain"/>
    <property type="match status" value="1"/>
</dbReference>
<evidence type="ECO:0000256" key="2">
    <source>
        <dbReference type="ARBA" id="ARBA00010790"/>
    </source>
</evidence>
<sequence length="591" mass="65201">MQHDAHGAHGASYIEKIRTVQVQSSGEPYDAIVIGSGISGGWAAKELTEKGLKTLVLERGRNVEHGAGYVTEHRPPWETPFRGRGDRRHAEARQFRQMKAGPFNENTAHWYVDDVDHPYETGADDAPDEFLWVRGYHLGGRSVMWGRQTYRLAPIDFTANEREGRGTRWPITYADIEPWYSYVEPFVGISGEPRGFRQLPDSEFLPAMPMTAVEAHVKDSIARDFDGRAMTIGRAAILTQPLGGRAACHYCGPCDRGCSAGAYFCSLSSTLPAAQATGNLTVRPDSIVHSLIYDEDTDRVRGVRVIDRETKEPLEFYAKVVFLNASALGSAQILMQTTTPRFPDGLGNQSGLLGKGIMDHHFKCGANGEVPGFEDRYTFGSRPNGIYIPRFQNLPWEPSSGRDFVRGYGYQGGSGRAGWSRGAGQPGVGVALKESLQEPGQWSFTMYPFGETLAYDDNRIELTDEVDAWGIPVPRVVGSIRENEYRMREGMKNDGAEMLEAAGATNVQTFDQPYRLGEGIHEMGTARMSATPETGCVDRHNRVHEVPNLYVTDGAFMTSAGCQNPSLTYMAMTARAVDHAVNAVNRGDLRV</sequence>
<comment type="similarity">
    <text evidence="2">Belongs to the GMC oxidoreductase family.</text>
</comment>
<organism evidence="8 9">
    <name type="scientific">Rubrivirga litoralis</name>
    <dbReference type="NCBI Taxonomy" id="3075598"/>
    <lineage>
        <taxon>Bacteria</taxon>
        <taxon>Pseudomonadati</taxon>
        <taxon>Rhodothermota</taxon>
        <taxon>Rhodothermia</taxon>
        <taxon>Rhodothermales</taxon>
        <taxon>Rubricoccaceae</taxon>
        <taxon>Rubrivirga</taxon>
    </lineage>
</organism>
<evidence type="ECO:0000259" key="7">
    <source>
        <dbReference type="Pfam" id="PF05199"/>
    </source>
</evidence>
<gene>
    <name evidence="8" type="ORF">RM540_00710</name>
</gene>
<dbReference type="PANTHER" id="PTHR42784">
    <property type="entry name" value="PYRANOSE 2-OXIDASE"/>
    <property type="match status" value="1"/>
</dbReference>
<dbReference type="Gene3D" id="3.50.50.60">
    <property type="entry name" value="FAD/NAD(P)-binding domain"/>
    <property type="match status" value="2"/>
</dbReference>
<keyword evidence="3" id="KW-0285">Flavoprotein</keyword>
<name>A0ABU3BLV9_9BACT</name>
<protein>
    <submittedName>
        <fullName evidence="8">GMC family oxidoreductase</fullName>
    </submittedName>
</protein>
<keyword evidence="9" id="KW-1185">Reference proteome</keyword>